<dbReference type="NCBIfam" id="TIGR03639">
    <property type="entry name" value="cas1_NMENI"/>
    <property type="match status" value="1"/>
</dbReference>
<protein>
    <recommendedName>
        <fullName evidence="10">CRISPR-associated endonuclease Cas1</fullName>
        <ecNumber evidence="10">3.1.-.-</ecNumber>
    </recommendedName>
</protein>
<evidence type="ECO:0000256" key="10">
    <source>
        <dbReference type="HAMAP-Rule" id="MF_01470"/>
    </source>
</evidence>
<sequence length="289" mass="33830">MTWRTIFIKSKAKLSYKNDYLVVRNEEIHMIHLSEINTVIIDSTAVTVTSYLISEMLSRKIKLIFCDDKRNPQGEVVPYYGCHDSSKKVHEQLKWDEYVLVVWTRIIKEKIINQSKLLHYYENDNYKKLELYASQLLANDITNREGHAAKVYFNSLFGLGFNREDVSDINASLNYGYAIILSQFNKEIVASGYLTQLGIKHSNYFNFFNLSSDLMEPFRPLIDKIVKDNYGNVFDITMKLNLINVLNKKVRIKNREQYVSNAIGIYVKSVINAIQKRNIELLDFFDYEL</sequence>
<feature type="binding site" evidence="10">
    <location>
        <position position="145"/>
    </location>
    <ligand>
        <name>Mn(2+)</name>
        <dbReference type="ChEBI" id="CHEBI:29035"/>
    </ligand>
</feature>
<keyword evidence="3 10" id="KW-0255">Endonuclease</keyword>
<dbReference type="GO" id="GO:0051607">
    <property type="term" value="P:defense response to virus"/>
    <property type="evidence" value="ECO:0007669"/>
    <property type="project" value="UniProtKB-UniRule"/>
</dbReference>
<dbReference type="InterPro" id="IPR042211">
    <property type="entry name" value="CRISPR-assoc_Cas1_N"/>
</dbReference>
<evidence type="ECO:0000256" key="9">
    <source>
        <dbReference type="ARBA" id="ARBA00038592"/>
    </source>
</evidence>
<dbReference type="InterPro" id="IPR002729">
    <property type="entry name" value="CRISPR-assoc_Cas1"/>
</dbReference>
<dbReference type="PANTHER" id="PTHR34353">
    <property type="entry name" value="CRISPR-ASSOCIATED ENDONUCLEASE CAS1 1"/>
    <property type="match status" value="1"/>
</dbReference>
<dbReference type="EMBL" id="FOIN01000011">
    <property type="protein sequence ID" value="SET44634.1"/>
    <property type="molecule type" value="Genomic_DNA"/>
</dbReference>
<dbReference type="PANTHER" id="PTHR34353:SF2">
    <property type="entry name" value="CRISPR-ASSOCIATED ENDONUCLEASE CAS1 1"/>
    <property type="match status" value="1"/>
</dbReference>
<evidence type="ECO:0000256" key="6">
    <source>
        <dbReference type="ARBA" id="ARBA00023118"/>
    </source>
</evidence>
<dbReference type="GO" id="GO:0003677">
    <property type="term" value="F:DNA binding"/>
    <property type="evidence" value="ECO:0007669"/>
    <property type="project" value="UniProtKB-KW"/>
</dbReference>
<feature type="binding site" evidence="10">
    <location>
        <position position="201"/>
    </location>
    <ligand>
        <name>Mn(2+)</name>
        <dbReference type="ChEBI" id="CHEBI:29035"/>
    </ligand>
</feature>
<evidence type="ECO:0000256" key="1">
    <source>
        <dbReference type="ARBA" id="ARBA00022722"/>
    </source>
</evidence>
<evidence type="ECO:0000256" key="7">
    <source>
        <dbReference type="ARBA" id="ARBA00023125"/>
    </source>
</evidence>
<keyword evidence="1 10" id="KW-0540">Nuclease</keyword>
<dbReference type="Gene3D" id="3.100.10.20">
    <property type="entry name" value="CRISPR-associated endonuclease Cas1, N-terminal domain"/>
    <property type="match status" value="1"/>
</dbReference>
<keyword evidence="5 10" id="KW-0460">Magnesium</keyword>
<evidence type="ECO:0000313" key="11">
    <source>
        <dbReference type="EMBL" id="SET44634.1"/>
    </source>
</evidence>
<reference evidence="12" key="1">
    <citation type="submission" date="2016-10" db="EMBL/GenBank/DDBJ databases">
        <authorList>
            <person name="Varghese N."/>
            <person name="Submissions S."/>
        </authorList>
    </citation>
    <scope>NUCLEOTIDE SEQUENCE [LARGE SCALE GENOMIC DNA]</scope>
    <source>
        <strain evidence="12">DSM 1551</strain>
    </source>
</reference>
<keyword evidence="7 10" id="KW-0238">DNA-binding</keyword>
<evidence type="ECO:0000256" key="8">
    <source>
        <dbReference type="ARBA" id="ARBA00023211"/>
    </source>
</evidence>
<dbReference type="NCBIfam" id="TIGR00287">
    <property type="entry name" value="cas1"/>
    <property type="match status" value="1"/>
</dbReference>
<name>A0A1I0EHN6_9FIRM</name>
<dbReference type="HAMAP" id="MF_01470">
    <property type="entry name" value="Cas1"/>
    <property type="match status" value="1"/>
</dbReference>
<comment type="cofactor">
    <cofactor evidence="10">
        <name>Mg(2+)</name>
        <dbReference type="ChEBI" id="CHEBI:18420"/>
    </cofactor>
    <cofactor evidence="10">
        <name>Mn(2+)</name>
        <dbReference type="ChEBI" id="CHEBI:29035"/>
    </cofactor>
</comment>
<dbReference type="GO" id="GO:0016787">
    <property type="term" value="F:hydrolase activity"/>
    <property type="evidence" value="ECO:0007669"/>
    <property type="project" value="UniProtKB-KW"/>
</dbReference>
<comment type="similarity">
    <text evidence="10">Belongs to the CRISPR-associated endonuclease Cas1 family.</text>
</comment>
<evidence type="ECO:0000256" key="2">
    <source>
        <dbReference type="ARBA" id="ARBA00022723"/>
    </source>
</evidence>
<dbReference type="GO" id="GO:0004520">
    <property type="term" value="F:DNA endonuclease activity"/>
    <property type="evidence" value="ECO:0007669"/>
    <property type="project" value="InterPro"/>
</dbReference>
<comment type="subunit">
    <text evidence="9 10">Homodimer, forms a heterotetramer with a Cas2 homodimer.</text>
</comment>
<dbReference type="OrthoDB" id="9803119at2"/>
<organism evidence="11 12">
    <name type="scientific">Thomasclavelia cocleata</name>
    <dbReference type="NCBI Taxonomy" id="69824"/>
    <lineage>
        <taxon>Bacteria</taxon>
        <taxon>Bacillati</taxon>
        <taxon>Bacillota</taxon>
        <taxon>Erysipelotrichia</taxon>
        <taxon>Erysipelotrichales</taxon>
        <taxon>Coprobacillaceae</taxon>
        <taxon>Thomasclavelia</taxon>
    </lineage>
</organism>
<accession>A0A1I0EHN6</accession>
<proteinExistence type="inferred from homology"/>
<comment type="function">
    <text evidence="10">CRISPR (clustered regularly interspaced short palindromic repeat), is an adaptive immune system that provides protection against mobile genetic elements (viruses, transposable elements and conjugative plasmids). CRISPR clusters contain spacers, sequences complementary to antecedent mobile elements, and target invading nucleic acids. CRISPR clusters are transcribed and processed into CRISPR RNA (crRNA). Acts as a dsDNA endonuclease. Involved in the integration of spacer DNA into the CRISPR cassette.</text>
</comment>
<dbReference type="EC" id="3.1.-.-" evidence="10"/>
<dbReference type="GeneID" id="78288271"/>
<evidence type="ECO:0000256" key="5">
    <source>
        <dbReference type="ARBA" id="ARBA00022842"/>
    </source>
</evidence>
<dbReference type="InterPro" id="IPR050646">
    <property type="entry name" value="Cas1"/>
</dbReference>
<keyword evidence="4 10" id="KW-0378">Hydrolase</keyword>
<dbReference type="Proteomes" id="UP000198558">
    <property type="component" value="Unassembled WGS sequence"/>
</dbReference>
<dbReference type="Pfam" id="PF01867">
    <property type="entry name" value="Cas_Cas1"/>
    <property type="match status" value="1"/>
</dbReference>
<gene>
    <name evidence="10" type="primary">cas1</name>
    <name evidence="11" type="ORF">SAMN04489758_11138</name>
</gene>
<evidence type="ECO:0000256" key="4">
    <source>
        <dbReference type="ARBA" id="ARBA00022801"/>
    </source>
</evidence>
<keyword evidence="6 10" id="KW-0051">Antiviral defense</keyword>
<dbReference type="RefSeq" id="WP_092353593.1">
    <property type="nucleotide sequence ID" value="NZ_FOIN01000011.1"/>
</dbReference>
<dbReference type="GO" id="GO:0043571">
    <property type="term" value="P:maintenance of CRISPR repeat elements"/>
    <property type="evidence" value="ECO:0007669"/>
    <property type="project" value="UniProtKB-UniRule"/>
</dbReference>
<keyword evidence="8 10" id="KW-0464">Manganese</keyword>
<feature type="binding site" evidence="10">
    <location>
        <position position="216"/>
    </location>
    <ligand>
        <name>Mn(2+)</name>
        <dbReference type="ChEBI" id="CHEBI:29035"/>
    </ligand>
</feature>
<evidence type="ECO:0000313" key="12">
    <source>
        <dbReference type="Proteomes" id="UP000198558"/>
    </source>
</evidence>
<dbReference type="InterPro" id="IPR019855">
    <property type="entry name" value="CRISPR-assoc_Cas1_NMENI"/>
</dbReference>
<dbReference type="AlphaFoldDB" id="A0A1I0EHN6"/>
<evidence type="ECO:0000256" key="3">
    <source>
        <dbReference type="ARBA" id="ARBA00022759"/>
    </source>
</evidence>
<keyword evidence="2 10" id="KW-0479">Metal-binding</keyword>
<dbReference type="Gene3D" id="1.20.120.920">
    <property type="entry name" value="CRISPR-associated endonuclease Cas1, C-terminal domain"/>
    <property type="match status" value="1"/>
</dbReference>
<dbReference type="GO" id="GO:0046872">
    <property type="term" value="F:metal ion binding"/>
    <property type="evidence" value="ECO:0007669"/>
    <property type="project" value="UniProtKB-UniRule"/>
</dbReference>
<keyword evidence="12" id="KW-1185">Reference proteome</keyword>
<dbReference type="InterPro" id="IPR042206">
    <property type="entry name" value="CRISPR-assoc_Cas1_C"/>
</dbReference>